<dbReference type="PATRIC" id="fig|1915.4.peg.6552"/>
<organism evidence="1 2">
    <name type="scientific">Streptomyces lincolnensis</name>
    <dbReference type="NCBI Taxonomy" id="1915"/>
    <lineage>
        <taxon>Bacteria</taxon>
        <taxon>Bacillati</taxon>
        <taxon>Actinomycetota</taxon>
        <taxon>Actinomycetes</taxon>
        <taxon>Kitasatosporales</taxon>
        <taxon>Streptomycetaceae</taxon>
        <taxon>Streptomyces</taxon>
    </lineage>
</organism>
<dbReference type="AlphaFoldDB" id="A0A1B1MHP9"/>
<name>A0A1B1MHP9_STRLN</name>
<dbReference type="RefSeq" id="WP_067440123.1">
    <property type="nucleotide sequence ID" value="NZ_CP016438.1"/>
</dbReference>
<sequence>MQLTAPATRRNAPANPTRDADGMAVASFILGLLGLLVLNIFLGPVAIVLASVALWRGTARKGRAYLGLGLGIADLVVLVTFMQMDSTVSWGL</sequence>
<gene>
    <name evidence="1" type="ORF">SLINC_5916</name>
</gene>
<accession>A0A1B1MHP9</accession>
<dbReference type="Proteomes" id="UP000092598">
    <property type="component" value="Chromosome"/>
</dbReference>
<protein>
    <submittedName>
        <fullName evidence="1">Uncharacterized protein</fullName>
    </submittedName>
</protein>
<dbReference type="PANTHER" id="PTHR40040:SF1">
    <property type="entry name" value="MEMBRANE PROTEIN"/>
    <property type="match status" value="1"/>
</dbReference>
<dbReference type="OrthoDB" id="4288664at2"/>
<evidence type="ECO:0000313" key="2">
    <source>
        <dbReference type="Proteomes" id="UP000092598"/>
    </source>
</evidence>
<dbReference type="EMBL" id="CP016438">
    <property type="protein sequence ID" value="ANS68140.1"/>
    <property type="molecule type" value="Genomic_DNA"/>
</dbReference>
<proteinExistence type="predicted"/>
<dbReference type="InterPro" id="IPR055338">
    <property type="entry name" value="YqfX-like"/>
</dbReference>
<reference evidence="1 2" key="1">
    <citation type="submission" date="2016-07" db="EMBL/GenBank/DDBJ databases">
        <title>Enhancement of antibiotic productionsby engineered nitrateutilization in actinobacteria.</title>
        <authorList>
            <person name="Meng S.C."/>
        </authorList>
    </citation>
    <scope>NUCLEOTIDE SEQUENCE [LARGE SCALE GENOMIC DNA]</scope>
    <source>
        <strain evidence="1 2">NRRL 2936</strain>
    </source>
</reference>
<keyword evidence="2" id="KW-1185">Reference proteome</keyword>
<dbReference type="STRING" id="1915.SLINC_5916"/>
<evidence type="ECO:0000313" key="1">
    <source>
        <dbReference type="EMBL" id="ANS68140.1"/>
    </source>
</evidence>
<dbReference type="KEGG" id="sls:SLINC_5916"/>
<dbReference type="PANTHER" id="PTHR40040">
    <property type="entry name" value="SMALL HYDROPHOBIC PROTEIN-RELATED"/>
    <property type="match status" value="1"/>
</dbReference>